<dbReference type="Gene3D" id="3.40.190.150">
    <property type="entry name" value="Bordetella uptake gene, domain 1"/>
    <property type="match status" value="1"/>
</dbReference>
<dbReference type="SUPFAM" id="SSF53850">
    <property type="entry name" value="Periplasmic binding protein-like II"/>
    <property type="match status" value="1"/>
</dbReference>
<name>A0A1G7EEA2_9PROT</name>
<dbReference type="AlphaFoldDB" id="A0A1G7EEA2"/>
<dbReference type="RefSeq" id="WP_090665451.1">
    <property type="nucleotide sequence ID" value="NZ_FMZX01000072.1"/>
</dbReference>
<gene>
    <name evidence="3" type="ORF">SAMN04487779_10723</name>
</gene>
<dbReference type="InterPro" id="IPR042100">
    <property type="entry name" value="Bug_dom1"/>
</dbReference>
<evidence type="ECO:0000256" key="2">
    <source>
        <dbReference type="SAM" id="SignalP"/>
    </source>
</evidence>
<keyword evidence="4" id="KW-1185">Reference proteome</keyword>
<dbReference type="Gene3D" id="3.40.190.10">
    <property type="entry name" value="Periplasmic binding protein-like II"/>
    <property type="match status" value="1"/>
</dbReference>
<dbReference type="PANTHER" id="PTHR42928">
    <property type="entry name" value="TRICARBOXYLATE-BINDING PROTEIN"/>
    <property type="match status" value="1"/>
</dbReference>
<evidence type="ECO:0000256" key="1">
    <source>
        <dbReference type="ARBA" id="ARBA00006987"/>
    </source>
</evidence>
<dbReference type="InterPro" id="IPR005064">
    <property type="entry name" value="BUG"/>
</dbReference>
<protein>
    <submittedName>
        <fullName evidence="3">Tripartite-type tricarboxylate transporter, receptor component TctC</fullName>
    </submittedName>
</protein>
<keyword evidence="3" id="KW-0675">Receptor</keyword>
<proteinExistence type="inferred from homology"/>
<dbReference type="CDD" id="cd07012">
    <property type="entry name" value="PBP2_Bug_TTT"/>
    <property type="match status" value="1"/>
</dbReference>
<feature type="signal peptide" evidence="2">
    <location>
        <begin position="1"/>
        <end position="24"/>
    </location>
</feature>
<dbReference type="PANTHER" id="PTHR42928:SF5">
    <property type="entry name" value="BLR1237 PROTEIN"/>
    <property type="match status" value="1"/>
</dbReference>
<dbReference type="PIRSF" id="PIRSF017082">
    <property type="entry name" value="YflP"/>
    <property type="match status" value="1"/>
</dbReference>
<comment type="similarity">
    <text evidence="1">Belongs to the UPF0065 (bug) family.</text>
</comment>
<evidence type="ECO:0000313" key="3">
    <source>
        <dbReference type="EMBL" id="SDE61806.1"/>
    </source>
</evidence>
<sequence length="330" mass="35520">MQALLGRRALSVAALSVLARPGLAQTDAAVWPNRPVRLIVGYPAGGSTDICARILAEDFRTHLPQPMVVENRTGANGSLGAAHVAAATDGHTLLVSNTSTMTVNHLLYRDTRYHPLRDLVPVATITISPFILVINPRNPRTQGVRTLQDLIALARRQPQRVTYASAGVGNLQHLHMEQLLAVADAHMLHVPYRGSSVATNAMVAGEVDVLLDTPTTGGPLIQAGTFSALATTGETRWRELPEVPTVKEAGYPDFTAVFWNGLVAPASTPPELVQRLYGMMQAAAKSPTARPPLLTQGDIFVLDPMRFRERIAADIERNAMAIKAAGIEMQ</sequence>
<reference evidence="3 4" key="1">
    <citation type="submission" date="2016-10" db="EMBL/GenBank/DDBJ databases">
        <authorList>
            <person name="de Groot N.N."/>
        </authorList>
    </citation>
    <scope>NUCLEOTIDE SEQUENCE [LARGE SCALE GENOMIC DNA]</scope>
    <source>
        <strain evidence="3 4">CPCC 100156</strain>
    </source>
</reference>
<organism evidence="3 4">
    <name type="scientific">Belnapia rosea</name>
    <dbReference type="NCBI Taxonomy" id="938405"/>
    <lineage>
        <taxon>Bacteria</taxon>
        <taxon>Pseudomonadati</taxon>
        <taxon>Pseudomonadota</taxon>
        <taxon>Alphaproteobacteria</taxon>
        <taxon>Acetobacterales</taxon>
        <taxon>Roseomonadaceae</taxon>
        <taxon>Belnapia</taxon>
    </lineage>
</organism>
<accession>A0A1G7EEA2</accession>
<evidence type="ECO:0000313" key="4">
    <source>
        <dbReference type="Proteomes" id="UP000198925"/>
    </source>
</evidence>
<dbReference type="EMBL" id="FMZX01000072">
    <property type="protein sequence ID" value="SDE61806.1"/>
    <property type="molecule type" value="Genomic_DNA"/>
</dbReference>
<keyword evidence="2" id="KW-0732">Signal</keyword>
<dbReference type="Pfam" id="PF03401">
    <property type="entry name" value="TctC"/>
    <property type="match status" value="1"/>
</dbReference>
<dbReference type="Proteomes" id="UP000198925">
    <property type="component" value="Unassembled WGS sequence"/>
</dbReference>
<feature type="chain" id="PRO_5011763954" evidence="2">
    <location>
        <begin position="25"/>
        <end position="330"/>
    </location>
</feature>